<keyword evidence="1" id="KW-1185">Reference proteome</keyword>
<organism evidence="1 2">
    <name type="scientific">Globodera rostochiensis</name>
    <name type="common">Golden nematode worm</name>
    <name type="synonym">Heterodera rostochiensis</name>
    <dbReference type="NCBI Taxonomy" id="31243"/>
    <lineage>
        <taxon>Eukaryota</taxon>
        <taxon>Metazoa</taxon>
        <taxon>Ecdysozoa</taxon>
        <taxon>Nematoda</taxon>
        <taxon>Chromadorea</taxon>
        <taxon>Rhabditida</taxon>
        <taxon>Tylenchina</taxon>
        <taxon>Tylenchomorpha</taxon>
        <taxon>Tylenchoidea</taxon>
        <taxon>Heteroderidae</taxon>
        <taxon>Heteroderinae</taxon>
        <taxon>Globodera</taxon>
    </lineage>
</organism>
<name>A0A914H377_GLORO</name>
<dbReference type="AlphaFoldDB" id="A0A914H377"/>
<evidence type="ECO:0000313" key="1">
    <source>
        <dbReference type="Proteomes" id="UP000887572"/>
    </source>
</evidence>
<reference evidence="2" key="1">
    <citation type="submission" date="2022-11" db="UniProtKB">
        <authorList>
            <consortium name="WormBaseParasite"/>
        </authorList>
    </citation>
    <scope>IDENTIFICATION</scope>
</reference>
<protein>
    <submittedName>
        <fullName evidence="2">Secreted protein</fullName>
    </submittedName>
</protein>
<dbReference type="WBParaSite" id="Gr19_v10_g13736.t2">
    <property type="protein sequence ID" value="Gr19_v10_g13736.t2"/>
    <property type="gene ID" value="Gr19_v10_g13736"/>
</dbReference>
<dbReference type="Proteomes" id="UP000887572">
    <property type="component" value="Unplaced"/>
</dbReference>
<sequence length="69" mass="7213">MTLHNHLGICYEQNAFATRSGTELAGTELAQDGVGSGRSWRDGVGWDGVGGTELAGTELVDGVGPFRFS</sequence>
<proteinExistence type="predicted"/>
<accession>A0A914H377</accession>
<evidence type="ECO:0000313" key="2">
    <source>
        <dbReference type="WBParaSite" id="Gr19_v10_g13736.t2"/>
    </source>
</evidence>